<dbReference type="PANTHER" id="PTHR30506:SF3">
    <property type="entry name" value="UPF0126 INNER MEMBRANE PROTEIN YADS-RELATED"/>
    <property type="match status" value="1"/>
</dbReference>
<evidence type="ECO:0000259" key="8">
    <source>
        <dbReference type="Pfam" id="PF03458"/>
    </source>
</evidence>
<name>A0A507ZQ42_9FLAO</name>
<evidence type="ECO:0000256" key="3">
    <source>
        <dbReference type="ARBA" id="ARBA00022475"/>
    </source>
</evidence>
<comment type="similarity">
    <text evidence="2">Belongs to the UPF0126 family.</text>
</comment>
<feature type="transmembrane region" description="Helical" evidence="7">
    <location>
        <begin position="89"/>
        <end position="105"/>
    </location>
</feature>
<dbReference type="GO" id="GO:0005886">
    <property type="term" value="C:plasma membrane"/>
    <property type="evidence" value="ECO:0007669"/>
    <property type="project" value="UniProtKB-SubCell"/>
</dbReference>
<sequence length="209" mass="23234">MNYLLFLDILGVIAFSISGVLASMNKRMDVFGILIIAFVTSVGGGTLRDILIGFPVAWMRNLVYVHVIIATVIFAIVFRKKLVYFRRSLFLFDTIGIGLYTVLGIEKGLAAGFPAIICIAIGTMTACFGGVIRDILCNDIPVIFRHKEIYATACILGGLVYFLLLYTSLEDFWVFTISGLVVMIMRTLAVIFKLRLPSVYKQEDISPKL</sequence>
<keyword evidence="10" id="KW-1185">Reference proteome</keyword>
<proteinExistence type="inferred from homology"/>
<dbReference type="AlphaFoldDB" id="A0A507ZQ42"/>
<reference evidence="9 10" key="1">
    <citation type="submission" date="2019-06" db="EMBL/GenBank/DDBJ databases">
        <title>Flavibacter putida gen. nov., sp. nov., a novel marine bacterium of the family Flavobacteriaceae isolated from coastal seawater.</title>
        <authorList>
            <person name="Feng X."/>
        </authorList>
    </citation>
    <scope>NUCLEOTIDE SEQUENCE [LARGE SCALE GENOMIC DNA]</scope>
    <source>
        <strain evidence="9 10">PLHSN227</strain>
    </source>
</reference>
<feature type="transmembrane region" description="Helical" evidence="7">
    <location>
        <begin position="111"/>
        <end position="136"/>
    </location>
</feature>
<feature type="domain" description="Glycine transporter" evidence="8">
    <location>
        <begin position="91"/>
        <end position="164"/>
    </location>
</feature>
<evidence type="ECO:0000256" key="1">
    <source>
        <dbReference type="ARBA" id="ARBA00004651"/>
    </source>
</evidence>
<feature type="transmembrane region" description="Helical" evidence="7">
    <location>
        <begin position="6"/>
        <end position="24"/>
    </location>
</feature>
<evidence type="ECO:0000256" key="5">
    <source>
        <dbReference type="ARBA" id="ARBA00022989"/>
    </source>
</evidence>
<keyword evidence="3" id="KW-1003">Cell membrane</keyword>
<evidence type="ECO:0000256" key="2">
    <source>
        <dbReference type="ARBA" id="ARBA00008193"/>
    </source>
</evidence>
<organism evidence="9 10">
    <name type="scientific">Haloflavibacter putidus</name>
    <dbReference type="NCBI Taxonomy" id="2576776"/>
    <lineage>
        <taxon>Bacteria</taxon>
        <taxon>Pseudomonadati</taxon>
        <taxon>Bacteroidota</taxon>
        <taxon>Flavobacteriia</taxon>
        <taxon>Flavobacteriales</taxon>
        <taxon>Flavobacteriaceae</taxon>
        <taxon>Haloflavibacter</taxon>
    </lineage>
</organism>
<evidence type="ECO:0000313" key="10">
    <source>
        <dbReference type="Proteomes" id="UP000317169"/>
    </source>
</evidence>
<dbReference type="InterPro" id="IPR005115">
    <property type="entry name" value="Gly_transporter"/>
</dbReference>
<evidence type="ECO:0000256" key="4">
    <source>
        <dbReference type="ARBA" id="ARBA00022692"/>
    </source>
</evidence>
<dbReference type="RefSeq" id="WP_141421386.1">
    <property type="nucleotide sequence ID" value="NZ_VIAR01000004.1"/>
</dbReference>
<dbReference type="PANTHER" id="PTHR30506">
    <property type="entry name" value="INNER MEMBRANE PROTEIN"/>
    <property type="match status" value="1"/>
</dbReference>
<feature type="transmembrane region" description="Helical" evidence="7">
    <location>
        <begin position="57"/>
        <end position="77"/>
    </location>
</feature>
<feature type="domain" description="Glycine transporter" evidence="8">
    <location>
        <begin position="6"/>
        <end position="79"/>
    </location>
</feature>
<protein>
    <submittedName>
        <fullName evidence="9">Trimeric intracellular cation channel family protein</fullName>
    </submittedName>
</protein>
<gene>
    <name evidence="9" type="ORF">FKR84_05965</name>
</gene>
<accession>A0A507ZQ42</accession>
<dbReference type="OrthoDB" id="9791874at2"/>
<evidence type="ECO:0000313" key="9">
    <source>
        <dbReference type="EMBL" id="TQD39439.1"/>
    </source>
</evidence>
<dbReference type="Pfam" id="PF03458">
    <property type="entry name" value="Gly_transporter"/>
    <property type="match status" value="2"/>
</dbReference>
<dbReference type="Proteomes" id="UP000317169">
    <property type="component" value="Unassembled WGS sequence"/>
</dbReference>
<evidence type="ECO:0000256" key="7">
    <source>
        <dbReference type="SAM" id="Phobius"/>
    </source>
</evidence>
<comment type="subcellular location">
    <subcellularLocation>
        <location evidence="1">Cell membrane</location>
        <topology evidence="1">Multi-pass membrane protein</topology>
    </subcellularLocation>
</comment>
<dbReference type="EMBL" id="VIAR01000004">
    <property type="protein sequence ID" value="TQD39439.1"/>
    <property type="molecule type" value="Genomic_DNA"/>
</dbReference>
<feature type="transmembrane region" description="Helical" evidence="7">
    <location>
        <begin position="31"/>
        <end position="51"/>
    </location>
</feature>
<keyword evidence="4 7" id="KW-0812">Transmembrane</keyword>
<feature type="transmembrane region" description="Helical" evidence="7">
    <location>
        <begin position="172"/>
        <end position="192"/>
    </location>
</feature>
<feature type="transmembrane region" description="Helical" evidence="7">
    <location>
        <begin position="148"/>
        <end position="166"/>
    </location>
</feature>
<keyword evidence="6 7" id="KW-0472">Membrane</keyword>
<keyword evidence="5 7" id="KW-1133">Transmembrane helix</keyword>
<evidence type="ECO:0000256" key="6">
    <source>
        <dbReference type="ARBA" id="ARBA00023136"/>
    </source>
</evidence>
<comment type="caution">
    <text evidence="9">The sequence shown here is derived from an EMBL/GenBank/DDBJ whole genome shotgun (WGS) entry which is preliminary data.</text>
</comment>